<dbReference type="EMBL" id="LR593886">
    <property type="protein sequence ID" value="VTR92794.1"/>
    <property type="molecule type" value="Genomic_DNA"/>
</dbReference>
<protein>
    <submittedName>
        <fullName evidence="1">Uncharacterized protein</fullName>
    </submittedName>
</protein>
<dbReference type="AlphaFoldDB" id="A0A6P2CYC1"/>
<reference evidence="1 2" key="1">
    <citation type="submission" date="2019-05" db="EMBL/GenBank/DDBJ databases">
        <authorList>
            <consortium name="Science for Life Laboratories"/>
        </authorList>
    </citation>
    <scope>NUCLEOTIDE SEQUENCE [LARGE SCALE GENOMIC DNA]</scope>
    <source>
        <strain evidence="1">Soil9</strain>
    </source>
</reference>
<evidence type="ECO:0000313" key="1">
    <source>
        <dbReference type="EMBL" id="VTR92794.1"/>
    </source>
</evidence>
<gene>
    <name evidence="1" type="ORF">SOIL9_49200</name>
</gene>
<dbReference type="Proteomes" id="UP000464178">
    <property type="component" value="Chromosome"/>
</dbReference>
<sequence>MHDNRPSHDGATFDRKFDLRRLNDQLRRVFAVMKDGQWRTLSEICAATGDMSQSVSARVRDFRKAKFGGFVVERRRRGQASRGLWEYRVIVPPELVIVNSSVPNLEA</sequence>
<dbReference type="KEGG" id="gms:SOIL9_49200"/>
<proteinExistence type="predicted"/>
<accession>A0A6P2CYC1</accession>
<dbReference type="RefSeq" id="WP_162667608.1">
    <property type="nucleotide sequence ID" value="NZ_LR593886.1"/>
</dbReference>
<keyword evidence="2" id="KW-1185">Reference proteome</keyword>
<organism evidence="1 2">
    <name type="scientific">Gemmata massiliana</name>
    <dbReference type="NCBI Taxonomy" id="1210884"/>
    <lineage>
        <taxon>Bacteria</taxon>
        <taxon>Pseudomonadati</taxon>
        <taxon>Planctomycetota</taxon>
        <taxon>Planctomycetia</taxon>
        <taxon>Gemmatales</taxon>
        <taxon>Gemmataceae</taxon>
        <taxon>Gemmata</taxon>
    </lineage>
</organism>
<name>A0A6P2CYC1_9BACT</name>
<evidence type="ECO:0000313" key="2">
    <source>
        <dbReference type="Proteomes" id="UP000464178"/>
    </source>
</evidence>